<sequence length="400" mass="42724">MSLRRLHHEQPESFAFTPANAEWAERQIAKYPEGRQASAVIPLLWRAQEQEGWISRPIVETVARMLGMAEIRVLEVATFYFMFQLRPVGSVAHVQICGTTPCMLCGSEALVEVCKSRIAAKPHTLSADGKFSWEEVECLGACSNAPMAQIGKDYYEDLDAASFGKLLDAFARGEVPRPGSAKGRFASEPVSGLTSLDVPKVHESNGSVTLATEIGDTVKRIDGTEPTASDLALGRSAGAAEAAPQPEGPAPGEEPAPVAADGEPDRPETPATEAETIGRPEGTDLAEEAGAEPVETGDAAPAPAAAEPAEPVAPSDEDKPELLADARDGGPDDLQKIKGIGPKLESLLHRLGVYHFDQIASWSDREIAWVDYHLEGFNGRILRDDWVAQAKALTADKGDS</sequence>
<dbReference type="PROSITE" id="PS01099">
    <property type="entry name" value="COMPLEX1_24K"/>
    <property type="match status" value="1"/>
</dbReference>
<dbReference type="InterPro" id="IPR036249">
    <property type="entry name" value="Thioredoxin-like_sf"/>
</dbReference>
<evidence type="ECO:0000256" key="1">
    <source>
        <dbReference type="ARBA" id="ARBA00010643"/>
    </source>
</evidence>
<dbReference type="EMBL" id="BSYI01000055">
    <property type="protein sequence ID" value="GMG85231.1"/>
    <property type="molecule type" value="Genomic_DNA"/>
</dbReference>
<feature type="compositionally biased region" description="Low complexity" evidence="7">
    <location>
        <begin position="299"/>
        <end position="314"/>
    </location>
</feature>
<dbReference type="CDD" id="cd03064">
    <property type="entry name" value="TRX_Fd_NuoE"/>
    <property type="match status" value="1"/>
</dbReference>
<keyword evidence="2" id="KW-0001">2Fe-2S</keyword>
<feature type="compositionally biased region" description="Basic and acidic residues" evidence="7">
    <location>
        <begin position="316"/>
        <end position="335"/>
    </location>
</feature>
<dbReference type="RefSeq" id="WP_285674515.1">
    <property type="nucleotide sequence ID" value="NZ_BSYI01000055.1"/>
</dbReference>
<dbReference type="Gene3D" id="1.10.10.1590">
    <property type="entry name" value="NADH-quinone oxidoreductase subunit E"/>
    <property type="match status" value="1"/>
</dbReference>
<evidence type="ECO:0000256" key="4">
    <source>
        <dbReference type="ARBA" id="ARBA00023004"/>
    </source>
</evidence>
<dbReference type="InterPro" id="IPR041921">
    <property type="entry name" value="NuoE_N"/>
</dbReference>
<name>A0ABQ6LT34_9RHOB</name>
<evidence type="ECO:0000313" key="9">
    <source>
        <dbReference type="Proteomes" id="UP001239909"/>
    </source>
</evidence>
<evidence type="ECO:0000256" key="2">
    <source>
        <dbReference type="ARBA" id="ARBA00022714"/>
    </source>
</evidence>
<evidence type="ECO:0000256" key="5">
    <source>
        <dbReference type="ARBA" id="ARBA00023014"/>
    </source>
</evidence>
<dbReference type="PANTHER" id="PTHR10371:SF3">
    <property type="entry name" value="NADH DEHYDROGENASE [UBIQUINONE] FLAVOPROTEIN 2, MITOCHONDRIAL"/>
    <property type="match status" value="1"/>
</dbReference>
<dbReference type="NCBIfam" id="NF009040">
    <property type="entry name" value="PRK12373.1"/>
    <property type="match status" value="1"/>
</dbReference>
<dbReference type="PANTHER" id="PTHR10371">
    <property type="entry name" value="NADH DEHYDROGENASE UBIQUINONE FLAVOPROTEIN 2, MITOCHONDRIAL"/>
    <property type="match status" value="1"/>
</dbReference>
<dbReference type="Gene3D" id="1.10.150.20">
    <property type="entry name" value="5' to 3' exonuclease, C-terminal subdomain"/>
    <property type="match status" value="1"/>
</dbReference>
<organism evidence="8 9">
    <name type="scientific">Paralimibaculum aggregatum</name>
    <dbReference type="NCBI Taxonomy" id="3036245"/>
    <lineage>
        <taxon>Bacteria</taxon>
        <taxon>Pseudomonadati</taxon>
        <taxon>Pseudomonadota</taxon>
        <taxon>Alphaproteobacteria</taxon>
        <taxon>Rhodobacterales</taxon>
        <taxon>Paracoccaceae</taxon>
        <taxon>Paralimibaculum</taxon>
    </lineage>
</organism>
<dbReference type="Gene3D" id="3.40.30.10">
    <property type="entry name" value="Glutaredoxin"/>
    <property type="match status" value="1"/>
</dbReference>
<keyword evidence="4" id="KW-0408">Iron</keyword>
<evidence type="ECO:0000256" key="3">
    <source>
        <dbReference type="ARBA" id="ARBA00022723"/>
    </source>
</evidence>
<comment type="cofactor">
    <cofactor evidence="6">
        <name>[2Fe-2S] cluster</name>
        <dbReference type="ChEBI" id="CHEBI:190135"/>
    </cofactor>
</comment>
<comment type="caution">
    <text evidence="8">The sequence shown here is derived from an EMBL/GenBank/DDBJ whole genome shotgun (WGS) entry which is preliminary data.</text>
</comment>
<dbReference type="SUPFAM" id="SSF52833">
    <property type="entry name" value="Thioredoxin-like"/>
    <property type="match status" value="1"/>
</dbReference>
<dbReference type="Pfam" id="PF01257">
    <property type="entry name" value="2Fe-2S_thioredx"/>
    <property type="match status" value="1"/>
</dbReference>
<reference evidence="8 9" key="1">
    <citation type="submission" date="2023-04" db="EMBL/GenBank/DDBJ databases">
        <title>Marinoamorphus aggregata gen. nov., sp. Nov., isolate from tissue of brittle star Ophioplocus japonicus.</title>
        <authorList>
            <person name="Kawano K."/>
            <person name="Sawayama S."/>
            <person name="Nakagawa S."/>
        </authorList>
    </citation>
    <scope>NUCLEOTIDE SEQUENCE [LARGE SCALE GENOMIC DNA]</scope>
    <source>
        <strain evidence="8 9">NKW23</strain>
    </source>
</reference>
<dbReference type="Proteomes" id="UP001239909">
    <property type="component" value="Unassembled WGS sequence"/>
</dbReference>
<evidence type="ECO:0000256" key="6">
    <source>
        <dbReference type="ARBA" id="ARBA00034078"/>
    </source>
</evidence>
<dbReference type="InterPro" id="IPR042128">
    <property type="entry name" value="NuoE_dom"/>
</dbReference>
<gene>
    <name evidence="8" type="primary">nuoE</name>
    <name evidence="8" type="ORF">LNKW23_44480</name>
</gene>
<dbReference type="InterPro" id="IPR002023">
    <property type="entry name" value="NuoE-like"/>
</dbReference>
<protein>
    <submittedName>
        <fullName evidence="8">NADH-quinone oxidoreductase subunit NuoE</fullName>
    </submittedName>
</protein>
<feature type="region of interest" description="Disordered" evidence="7">
    <location>
        <begin position="176"/>
        <end position="200"/>
    </location>
</feature>
<dbReference type="NCBIfam" id="NF005724">
    <property type="entry name" value="PRK07539.1-4"/>
    <property type="match status" value="1"/>
</dbReference>
<accession>A0ABQ6LT34</accession>
<comment type="similarity">
    <text evidence="1">Belongs to the complex I 24 kDa subunit family.</text>
</comment>
<keyword evidence="5" id="KW-0411">Iron-sulfur</keyword>
<keyword evidence="3" id="KW-0479">Metal-binding</keyword>
<evidence type="ECO:0000313" key="8">
    <source>
        <dbReference type="EMBL" id="GMG85231.1"/>
    </source>
</evidence>
<proteinExistence type="inferred from homology"/>
<evidence type="ECO:0000256" key="7">
    <source>
        <dbReference type="SAM" id="MobiDB-lite"/>
    </source>
</evidence>
<dbReference type="NCBIfam" id="TIGR01958">
    <property type="entry name" value="nuoE_fam"/>
    <property type="match status" value="1"/>
</dbReference>
<keyword evidence="9" id="KW-1185">Reference proteome</keyword>
<feature type="region of interest" description="Disordered" evidence="7">
    <location>
        <begin position="236"/>
        <end position="335"/>
    </location>
</feature>